<proteinExistence type="predicted"/>
<dbReference type="Proteomes" id="UP001190700">
    <property type="component" value="Unassembled WGS sequence"/>
</dbReference>
<organism evidence="1 2">
    <name type="scientific">Cymbomonas tetramitiformis</name>
    <dbReference type="NCBI Taxonomy" id="36881"/>
    <lineage>
        <taxon>Eukaryota</taxon>
        <taxon>Viridiplantae</taxon>
        <taxon>Chlorophyta</taxon>
        <taxon>Pyramimonadophyceae</taxon>
        <taxon>Pyramimonadales</taxon>
        <taxon>Pyramimonadaceae</taxon>
        <taxon>Cymbomonas</taxon>
    </lineage>
</organism>
<protein>
    <submittedName>
        <fullName evidence="1">Uncharacterized protein</fullName>
    </submittedName>
</protein>
<evidence type="ECO:0000313" key="1">
    <source>
        <dbReference type="EMBL" id="KAK3264721.1"/>
    </source>
</evidence>
<dbReference type="AlphaFoldDB" id="A0AAE0KXT8"/>
<name>A0AAE0KXT8_9CHLO</name>
<comment type="caution">
    <text evidence="1">The sequence shown here is derived from an EMBL/GenBank/DDBJ whole genome shotgun (WGS) entry which is preliminary data.</text>
</comment>
<accession>A0AAE0KXT8</accession>
<gene>
    <name evidence="1" type="ORF">CYMTET_26559</name>
</gene>
<keyword evidence="2" id="KW-1185">Reference proteome</keyword>
<dbReference type="EMBL" id="LGRX02014389">
    <property type="protein sequence ID" value="KAK3264721.1"/>
    <property type="molecule type" value="Genomic_DNA"/>
</dbReference>
<reference evidence="1 2" key="1">
    <citation type="journal article" date="2015" name="Genome Biol. Evol.">
        <title>Comparative Genomics of a Bacterivorous Green Alga Reveals Evolutionary Causalities and Consequences of Phago-Mixotrophic Mode of Nutrition.</title>
        <authorList>
            <person name="Burns J.A."/>
            <person name="Paasch A."/>
            <person name="Narechania A."/>
            <person name="Kim E."/>
        </authorList>
    </citation>
    <scope>NUCLEOTIDE SEQUENCE [LARGE SCALE GENOMIC DNA]</scope>
    <source>
        <strain evidence="1 2">PLY_AMNH</strain>
    </source>
</reference>
<sequence>MRTQQHSRPRMLRAASLTGFGAIKAELATAQQLGGWQWASGSVNGAVISPIKGTSLEEESLRTLTRGNYTRKAKNFREFCAGGGSDSSGRDKDEGRADLAASKANGYSGRDCDAAAAAGRDEAWQRAAPAGWTPPIGVPAPGWVQQPVCARSVGVTLEKVSFLGGWSQLSLAVQTYIDPTAVPDRGIAAK</sequence>
<evidence type="ECO:0000313" key="2">
    <source>
        <dbReference type="Proteomes" id="UP001190700"/>
    </source>
</evidence>